<dbReference type="InterPro" id="IPR037006">
    <property type="entry name" value="CheA-like_homodim_sf"/>
</dbReference>
<dbReference type="PROSITE" id="PS50109">
    <property type="entry name" value="HIS_KIN"/>
    <property type="match status" value="1"/>
</dbReference>
<comment type="caution">
    <text evidence="19">The sequence shown here is derived from an EMBL/GenBank/DDBJ whole genome shotgun (WGS) entry which is preliminary data.</text>
</comment>
<dbReference type="Proteomes" id="UP001597262">
    <property type="component" value="Unassembled WGS sequence"/>
</dbReference>
<evidence type="ECO:0000256" key="14">
    <source>
        <dbReference type="PROSITE-ProRule" id="PRU00110"/>
    </source>
</evidence>
<dbReference type="Gene3D" id="1.20.120.160">
    <property type="entry name" value="HPT domain"/>
    <property type="match status" value="1"/>
</dbReference>
<evidence type="ECO:0000313" key="20">
    <source>
        <dbReference type="Proteomes" id="UP001597262"/>
    </source>
</evidence>
<dbReference type="SUPFAM" id="SSF47384">
    <property type="entry name" value="Homodimeric domain of signal transducing histidine kinase"/>
    <property type="match status" value="1"/>
</dbReference>
<dbReference type="InterPro" id="IPR036890">
    <property type="entry name" value="HATPase_C_sf"/>
</dbReference>
<evidence type="ECO:0000256" key="13">
    <source>
        <dbReference type="ARBA" id="ARBA00035100"/>
    </source>
</evidence>
<protein>
    <recommendedName>
        <fullName evidence="4">Chemotaxis protein CheA</fullName>
        <ecNumber evidence="3">2.7.13.3</ecNumber>
    </recommendedName>
</protein>
<dbReference type="PANTHER" id="PTHR43395">
    <property type="entry name" value="SENSOR HISTIDINE KINASE CHEA"/>
    <property type="match status" value="1"/>
</dbReference>
<evidence type="ECO:0000256" key="2">
    <source>
        <dbReference type="ARBA" id="ARBA00004496"/>
    </source>
</evidence>
<evidence type="ECO:0000259" key="18">
    <source>
        <dbReference type="PROSITE" id="PS50894"/>
    </source>
</evidence>
<dbReference type="PANTHER" id="PTHR43395:SF10">
    <property type="entry name" value="CHEMOTAXIS PROTEIN CHEA"/>
    <property type="match status" value="1"/>
</dbReference>
<evidence type="ECO:0000256" key="10">
    <source>
        <dbReference type="ARBA" id="ARBA00022777"/>
    </source>
</evidence>
<dbReference type="SUPFAM" id="SSF55052">
    <property type="entry name" value="CheY-binding domain of CheA"/>
    <property type="match status" value="1"/>
</dbReference>
<feature type="domain" description="CheW-like" evidence="17">
    <location>
        <begin position="542"/>
        <end position="676"/>
    </location>
</feature>
<dbReference type="InterPro" id="IPR008207">
    <property type="entry name" value="Sig_transdc_His_kin_Hpt_dom"/>
</dbReference>
<dbReference type="SMART" id="SM00387">
    <property type="entry name" value="HATPase_c"/>
    <property type="match status" value="1"/>
</dbReference>
<feature type="modified residue" description="Phosphohistidine" evidence="14">
    <location>
        <position position="51"/>
    </location>
</feature>
<comment type="catalytic activity">
    <reaction evidence="1">
        <text>ATP + protein L-histidine = ADP + protein N-phospho-L-histidine.</text>
        <dbReference type="EC" id="2.7.13.3"/>
    </reaction>
</comment>
<keyword evidence="9" id="KW-0547">Nucleotide-binding</keyword>
<dbReference type="CDD" id="cd00088">
    <property type="entry name" value="HPT"/>
    <property type="match status" value="1"/>
</dbReference>
<dbReference type="InterPro" id="IPR002545">
    <property type="entry name" value="CheW-lke_dom"/>
</dbReference>
<dbReference type="Pfam" id="PF02518">
    <property type="entry name" value="HATPase_c"/>
    <property type="match status" value="1"/>
</dbReference>
<evidence type="ECO:0000256" key="7">
    <source>
        <dbReference type="ARBA" id="ARBA00022553"/>
    </source>
</evidence>
<dbReference type="InterPro" id="IPR004358">
    <property type="entry name" value="Sig_transdc_His_kin-like_C"/>
</dbReference>
<comment type="function">
    <text evidence="13">Involved in the transmission of sensory signals from the chemoreceptors to the flagellar motors. CheA is autophosphorylated; it can transfer its phosphate group to either CheB or CheY.</text>
</comment>
<dbReference type="InterPro" id="IPR036061">
    <property type="entry name" value="CheW-like_dom_sf"/>
</dbReference>
<keyword evidence="7 14" id="KW-0597">Phosphoprotein</keyword>
<evidence type="ECO:0000256" key="6">
    <source>
        <dbReference type="ARBA" id="ARBA00022500"/>
    </source>
</evidence>
<evidence type="ECO:0000313" key="19">
    <source>
        <dbReference type="EMBL" id="MFD1175439.1"/>
    </source>
</evidence>
<keyword evidence="10" id="KW-0418">Kinase</keyword>
<dbReference type="SUPFAM" id="SSF50341">
    <property type="entry name" value="CheW-like"/>
    <property type="match status" value="1"/>
</dbReference>
<dbReference type="InterPro" id="IPR036641">
    <property type="entry name" value="HPT_dom_sf"/>
</dbReference>
<dbReference type="CDD" id="cd16916">
    <property type="entry name" value="HATPase_CheA-like"/>
    <property type="match status" value="1"/>
</dbReference>
<dbReference type="Gene3D" id="2.30.30.40">
    <property type="entry name" value="SH3 Domains"/>
    <property type="match status" value="1"/>
</dbReference>
<keyword evidence="8" id="KW-0808">Transferase</keyword>
<evidence type="ECO:0000259" key="17">
    <source>
        <dbReference type="PROSITE" id="PS50851"/>
    </source>
</evidence>
<dbReference type="PROSITE" id="PS50894">
    <property type="entry name" value="HPT"/>
    <property type="match status" value="1"/>
</dbReference>
<feature type="region of interest" description="Disordered" evidence="15">
    <location>
        <begin position="256"/>
        <end position="291"/>
    </location>
</feature>
<evidence type="ECO:0000256" key="12">
    <source>
        <dbReference type="ARBA" id="ARBA00023012"/>
    </source>
</evidence>
<keyword evidence="5" id="KW-0963">Cytoplasm</keyword>
<dbReference type="EC" id="2.7.13.3" evidence="3"/>
<dbReference type="Pfam" id="PF07194">
    <property type="entry name" value="P2"/>
    <property type="match status" value="1"/>
</dbReference>
<keyword evidence="12" id="KW-0902">Two-component regulatory system</keyword>
<gene>
    <name evidence="19" type="ORF">ACFQ3W_03880</name>
</gene>
<feature type="domain" description="Histidine kinase" evidence="16">
    <location>
        <begin position="336"/>
        <end position="540"/>
    </location>
</feature>
<evidence type="ECO:0000256" key="5">
    <source>
        <dbReference type="ARBA" id="ARBA00022490"/>
    </source>
</evidence>
<dbReference type="InterPro" id="IPR003594">
    <property type="entry name" value="HATPase_dom"/>
</dbReference>
<feature type="compositionally biased region" description="Polar residues" evidence="15">
    <location>
        <begin position="282"/>
        <end position="291"/>
    </location>
</feature>
<dbReference type="SUPFAM" id="SSF47226">
    <property type="entry name" value="Histidine-containing phosphotransfer domain, HPT domain"/>
    <property type="match status" value="1"/>
</dbReference>
<evidence type="ECO:0000256" key="4">
    <source>
        <dbReference type="ARBA" id="ARBA00021495"/>
    </source>
</evidence>
<dbReference type="Pfam" id="PF02895">
    <property type="entry name" value="H-kinase_dim"/>
    <property type="match status" value="1"/>
</dbReference>
<evidence type="ECO:0000259" key="16">
    <source>
        <dbReference type="PROSITE" id="PS50109"/>
    </source>
</evidence>
<keyword evidence="20" id="KW-1185">Reference proteome</keyword>
<dbReference type="SMART" id="SM00073">
    <property type="entry name" value="HPT"/>
    <property type="match status" value="1"/>
</dbReference>
<feature type="domain" description="HPt" evidence="18">
    <location>
        <begin position="3"/>
        <end position="110"/>
    </location>
</feature>
<accession>A0ABW3RTM0</accession>
<dbReference type="InterPro" id="IPR005467">
    <property type="entry name" value="His_kinase_dom"/>
</dbReference>
<dbReference type="CDD" id="cd00731">
    <property type="entry name" value="CheA_reg"/>
    <property type="match status" value="1"/>
</dbReference>
<evidence type="ECO:0000256" key="3">
    <source>
        <dbReference type="ARBA" id="ARBA00012438"/>
    </source>
</evidence>
<dbReference type="SUPFAM" id="SSF55874">
    <property type="entry name" value="ATPase domain of HSP90 chaperone/DNA topoisomerase II/histidine kinase"/>
    <property type="match status" value="1"/>
</dbReference>
<proteinExistence type="predicted"/>
<dbReference type="InterPro" id="IPR036097">
    <property type="entry name" value="HisK_dim/P_sf"/>
</dbReference>
<dbReference type="RefSeq" id="WP_379316796.1">
    <property type="nucleotide sequence ID" value="NZ_JBHTLM010000002.1"/>
</dbReference>
<evidence type="ECO:0000256" key="1">
    <source>
        <dbReference type="ARBA" id="ARBA00000085"/>
    </source>
</evidence>
<organism evidence="19 20">
    <name type="scientific">Paenibacillus puldeungensis</name>
    <dbReference type="NCBI Taxonomy" id="696536"/>
    <lineage>
        <taxon>Bacteria</taxon>
        <taxon>Bacillati</taxon>
        <taxon>Bacillota</taxon>
        <taxon>Bacilli</taxon>
        <taxon>Bacillales</taxon>
        <taxon>Paenibacillaceae</taxon>
        <taxon>Paenibacillus</taxon>
    </lineage>
</organism>
<comment type="subcellular location">
    <subcellularLocation>
        <location evidence="2">Cytoplasm</location>
    </subcellularLocation>
</comment>
<dbReference type="PROSITE" id="PS50851">
    <property type="entry name" value="CHEW"/>
    <property type="match status" value="1"/>
</dbReference>
<dbReference type="Pfam" id="PF01584">
    <property type="entry name" value="CheW"/>
    <property type="match status" value="1"/>
</dbReference>
<keyword evidence="11" id="KW-0067">ATP-binding</keyword>
<dbReference type="SMART" id="SM01231">
    <property type="entry name" value="H-kinase_dim"/>
    <property type="match status" value="1"/>
</dbReference>
<dbReference type="InterPro" id="IPR004105">
    <property type="entry name" value="CheA-like_dim"/>
</dbReference>
<evidence type="ECO:0000256" key="8">
    <source>
        <dbReference type="ARBA" id="ARBA00022679"/>
    </source>
</evidence>
<evidence type="ECO:0000256" key="11">
    <source>
        <dbReference type="ARBA" id="ARBA00022840"/>
    </source>
</evidence>
<dbReference type="PRINTS" id="PR00344">
    <property type="entry name" value="BCTRLSENSOR"/>
</dbReference>
<reference evidence="20" key="1">
    <citation type="journal article" date="2019" name="Int. J. Syst. Evol. Microbiol.">
        <title>The Global Catalogue of Microorganisms (GCM) 10K type strain sequencing project: providing services to taxonomists for standard genome sequencing and annotation.</title>
        <authorList>
            <consortium name="The Broad Institute Genomics Platform"/>
            <consortium name="The Broad Institute Genome Sequencing Center for Infectious Disease"/>
            <person name="Wu L."/>
            <person name="Ma J."/>
        </authorList>
    </citation>
    <scope>NUCLEOTIDE SEQUENCE [LARGE SCALE GENOMIC DNA]</scope>
    <source>
        <strain evidence="20">CCUG 59189</strain>
    </source>
</reference>
<dbReference type="InterPro" id="IPR035891">
    <property type="entry name" value="CheY-binding_CheA"/>
</dbReference>
<sequence length="676" mass="75909">MSTPFDRESMMEMYIFETSQLLEQLESSLLDCERERNYPPASINEIFRIMHTIKGSSAVMMFNEISTLAHSIEDLFYFLRENKPQVADYSTLSDLLLACVDFMKVEIEKIKNRDEADGLASDLKEQISAFLSFLKQEEIPVVGHADNLETKQSASFQDEPGIIPSSAYTYQAILHFEEGCEMENIRAFGVIHKLKELTDHFQHEPENLTEDESADIIRKKGFIVTLQTDRSAPEIQEFFESTLFLHRLEFSQLKADEARPTESLEQSPHTPADKGPGGEKTTPPSQNATQQTIISVNVRKLDLLMDMVGELVISEAMVTQNPDLKGHMLENFQKAARQHRKIIDELQDMVMSIRMVPLAQSFHKMHRIIRDMTKKLNKEAELVIIGEETEVDRNIIEHISDPLMHLIRNSLDHGVEPPDERKTKGKSEIATVTLEARNEGGEVLIFVRDDGRGLNKAKIVEKARKNGLLHKPEEEMSDKEIYSLVFLPGFSTKEGVSEFSGRGVGMDVVTRNIEAIGGTIDVDSKPGEGTTIILKIPLTLAIVNGMNIRVGEATYTVPTTSVKESFRASGKEVIIDPDGNEMLMIRGQCYPILRLHEFYKVRAGITRIEEGIMLMVEGGNKTVCLFADELIGEQQAVVKSLPAYIKSKRKIRGITGCTLLGDGRVSLILDIAGLLN</sequence>
<evidence type="ECO:0000256" key="15">
    <source>
        <dbReference type="SAM" id="MobiDB-lite"/>
    </source>
</evidence>
<name>A0ABW3RTM0_9BACL</name>
<dbReference type="InterPro" id="IPR051315">
    <property type="entry name" value="Bact_Chemotaxis_CheA"/>
</dbReference>
<dbReference type="Pfam" id="PF01627">
    <property type="entry name" value="Hpt"/>
    <property type="match status" value="1"/>
</dbReference>
<dbReference type="Gene3D" id="1.10.287.560">
    <property type="entry name" value="Histidine kinase CheA-like, homodimeric domain"/>
    <property type="match status" value="1"/>
</dbReference>
<evidence type="ECO:0000256" key="9">
    <source>
        <dbReference type="ARBA" id="ARBA00022741"/>
    </source>
</evidence>
<dbReference type="EMBL" id="JBHTLM010000002">
    <property type="protein sequence ID" value="MFD1175439.1"/>
    <property type="molecule type" value="Genomic_DNA"/>
</dbReference>
<dbReference type="Gene3D" id="3.30.565.10">
    <property type="entry name" value="Histidine kinase-like ATPase, C-terminal domain"/>
    <property type="match status" value="1"/>
</dbReference>
<dbReference type="InterPro" id="IPR010808">
    <property type="entry name" value="CheA_P2-bd"/>
</dbReference>
<dbReference type="SMART" id="SM00260">
    <property type="entry name" value="CheW"/>
    <property type="match status" value="1"/>
</dbReference>
<keyword evidence="6" id="KW-0145">Chemotaxis</keyword>